<reference evidence="3" key="1">
    <citation type="journal article" date="2010" name="Genome Biol.">
        <title>Genome sequence of the necrotrophic plant pathogen Pythium ultimum reveals original pathogenicity mechanisms and effector repertoire.</title>
        <authorList>
            <person name="Levesque C.A."/>
            <person name="Brouwer H."/>
            <person name="Cano L."/>
            <person name="Hamilton J.P."/>
            <person name="Holt C."/>
            <person name="Huitema E."/>
            <person name="Raffaele S."/>
            <person name="Robideau G.P."/>
            <person name="Thines M."/>
            <person name="Win J."/>
            <person name="Zerillo M.M."/>
            <person name="Beakes G.W."/>
            <person name="Boore J.L."/>
            <person name="Busam D."/>
            <person name="Dumas B."/>
            <person name="Ferriera S."/>
            <person name="Fuerstenberg S.I."/>
            <person name="Gachon C.M."/>
            <person name="Gaulin E."/>
            <person name="Govers F."/>
            <person name="Grenville-Briggs L."/>
            <person name="Horner N."/>
            <person name="Hostetler J."/>
            <person name="Jiang R.H."/>
            <person name="Johnson J."/>
            <person name="Krajaejun T."/>
            <person name="Lin H."/>
            <person name="Meijer H.J."/>
            <person name="Moore B."/>
            <person name="Morris P."/>
            <person name="Phuntmart V."/>
            <person name="Puiu D."/>
            <person name="Shetty J."/>
            <person name="Stajich J.E."/>
            <person name="Tripathy S."/>
            <person name="Wawra S."/>
            <person name="van West P."/>
            <person name="Whitty B.R."/>
            <person name="Coutinho P.M."/>
            <person name="Henrissat B."/>
            <person name="Martin F."/>
            <person name="Thomas P.D."/>
            <person name="Tyler B.M."/>
            <person name="De Vries R.P."/>
            <person name="Kamoun S."/>
            <person name="Yandell M."/>
            <person name="Tisserat N."/>
            <person name="Buell C.R."/>
        </authorList>
    </citation>
    <scope>NUCLEOTIDE SEQUENCE</scope>
    <source>
        <strain evidence="3">DAOM:BR144</strain>
    </source>
</reference>
<keyword evidence="1" id="KW-0472">Membrane</keyword>
<accession>K3WCI7</accession>
<dbReference type="InParanoid" id="K3WCI7"/>
<evidence type="ECO:0000256" key="1">
    <source>
        <dbReference type="SAM" id="Phobius"/>
    </source>
</evidence>
<evidence type="ECO:0008006" key="4">
    <source>
        <dbReference type="Google" id="ProtNLM"/>
    </source>
</evidence>
<evidence type="ECO:0000313" key="2">
    <source>
        <dbReference type="EnsemblProtists" id="PYU1_T002678"/>
    </source>
</evidence>
<dbReference type="Proteomes" id="UP000019132">
    <property type="component" value="Unassembled WGS sequence"/>
</dbReference>
<keyword evidence="1" id="KW-0812">Transmembrane</keyword>
<organism evidence="2 3">
    <name type="scientific">Globisporangium ultimum (strain ATCC 200006 / CBS 805.95 / DAOM BR144)</name>
    <name type="common">Pythium ultimum</name>
    <dbReference type="NCBI Taxonomy" id="431595"/>
    <lineage>
        <taxon>Eukaryota</taxon>
        <taxon>Sar</taxon>
        <taxon>Stramenopiles</taxon>
        <taxon>Oomycota</taxon>
        <taxon>Peronosporomycetes</taxon>
        <taxon>Pythiales</taxon>
        <taxon>Pythiaceae</taxon>
        <taxon>Globisporangium</taxon>
    </lineage>
</organism>
<evidence type="ECO:0000313" key="3">
    <source>
        <dbReference type="Proteomes" id="UP000019132"/>
    </source>
</evidence>
<reference evidence="3" key="2">
    <citation type="submission" date="2010-04" db="EMBL/GenBank/DDBJ databases">
        <authorList>
            <person name="Buell R."/>
            <person name="Hamilton J."/>
            <person name="Hostetler J."/>
        </authorList>
    </citation>
    <scope>NUCLEOTIDE SEQUENCE [LARGE SCALE GENOMIC DNA]</scope>
    <source>
        <strain evidence="3">DAOM:BR144</strain>
    </source>
</reference>
<protein>
    <recommendedName>
        <fullName evidence="4">Transmembrane protein</fullName>
    </recommendedName>
</protein>
<dbReference type="HOGENOM" id="CLU_1550640_0_0_1"/>
<dbReference type="EMBL" id="GL376628">
    <property type="status" value="NOT_ANNOTATED_CDS"/>
    <property type="molecule type" value="Genomic_DNA"/>
</dbReference>
<sequence length="173" mass="20385">MTQLAGALFNCLICGFLLFLVLFQSLCWDGSALLSLMLLPRLKMALFAFWSSGCEFEGQQLPISETWFLIYPSIIEVLIFYYSVLNWIGKLFRYRRSFLIKAEDWEYVTLMAPLRNVVHLWNHRVKVFELYETTLNDGNGHVLSLATEPMLCRFDDPRFDQIKWWQIRAQQIA</sequence>
<keyword evidence="3" id="KW-1185">Reference proteome</keyword>
<dbReference type="EnsemblProtists" id="PYU1_T002678">
    <property type="protein sequence ID" value="PYU1_T002678"/>
    <property type="gene ID" value="PYU1_G002675"/>
</dbReference>
<keyword evidence="1" id="KW-1133">Transmembrane helix</keyword>
<reference evidence="2" key="3">
    <citation type="submission" date="2015-02" db="UniProtKB">
        <authorList>
            <consortium name="EnsemblProtists"/>
        </authorList>
    </citation>
    <scope>IDENTIFICATION</scope>
    <source>
        <strain evidence="2">DAOM BR144</strain>
    </source>
</reference>
<name>K3WCI7_GLOUD</name>
<feature type="transmembrane region" description="Helical" evidence="1">
    <location>
        <begin position="68"/>
        <end position="88"/>
    </location>
</feature>
<dbReference type="VEuPathDB" id="FungiDB:PYU1_G002675"/>
<proteinExistence type="predicted"/>
<dbReference type="AlphaFoldDB" id="K3WCI7"/>